<feature type="non-terminal residue" evidence="1">
    <location>
        <position position="1"/>
    </location>
</feature>
<reference evidence="1" key="1">
    <citation type="submission" date="2023-01" db="EMBL/GenBank/DDBJ databases">
        <title>Genome assembly of the deep-sea coral Lophelia pertusa.</title>
        <authorList>
            <person name="Herrera S."/>
            <person name="Cordes E."/>
        </authorList>
    </citation>
    <scope>NUCLEOTIDE SEQUENCE</scope>
    <source>
        <strain evidence="1">USNM1676648</strain>
        <tissue evidence="1">Polyp</tissue>
    </source>
</reference>
<evidence type="ECO:0000313" key="2">
    <source>
        <dbReference type="Proteomes" id="UP001163046"/>
    </source>
</evidence>
<comment type="caution">
    <text evidence="1">The sequence shown here is derived from an EMBL/GenBank/DDBJ whole genome shotgun (WGS) entry which is preliminary data.</text>
</comment>
<organism evidence="1 2">
    <name type="scientific">Desmophyllum pertusum</name>
    <dbReference type="NCBI Taxonomy" id="174260"/>
    <lineage>
        <taxon>Eukaryota</taxon>
        <taxon>Metazoa</taxon>
        <taxon>Cnidaria</taxon>
        <taxon>Anthozoa</taxon>
        <taxon>Hexacorallia</taxon>
        <taxon>Scleractinia</taxon>
        <taxon>Caryophylliina</taxon>
        <taxon>Caryophylliidae</taxon>
        <taxon>Desmophyllum</taxon>
    </lineage>
</organism>
<dbReference type="EMBL" id="MU825650">
    <property type="protein sequence ID" value="KAJ7388089.1"/>
    <property type="molecule type" value="Genomic_DNA"/>
</dbReference>
<dbReference type="AlphaFoldDB" id="A0A9W9ZY07"/>
<sequence>MGFNDFVITLPLPERKRPNQLKEGKTEVGQFKGAFRIFSTTLIAMTTPWQHGHLRPKKPIDCVCASPMLIR</sequence>
<gene>
    <name evidence="1" type="ORF">OS493_039891</name>
</gene>
<proteinExistence type="predicted"/>
<protein>
    <submittedName>
        <fullName evidence="1">Uncharacterized protein</fullName>
    </submittedName>
</protein>
<accession>A0A9W9ZY07</accession>
<dbReference type="Proteomes" id="UP001163046">
    <property type="component" value="Unassembled WGS sequence"/>
</dbReference>
<name>A0A9W9ZY07_9CNID</name>
<evidence type="ECO:0000313" key="1">
    <source>
        <dbReference type="EMBL" id="KAJ7388089.1"/>
    </source>
</evidence>
<keyword evidence="2" id="KW-1185">Reference proteome</keyword>